<organism evidence="1 2">
    <name type="scientific">Gigaspora margarita</name>
    <dbReference type="NCBI Taxonomy" id="4874"/>
    <lineage>
        <taxon>Eukaryota</taxon>
        <taxon>Fungi</taxon>
        <taxon>Fungi incertae sedis</taxon>
        <taxon>Mucoromycota</taxon>
        <taxon>Glomeromycotina</taxon>
        <taxon>Glomeromycetes</taxon>
        <taxon>Diversisporales</taxon>
        <taxon>Gigasporaceae</taxon>
        <taxon>Gigaspora</taxon>
    </lineage>
</organism>
<accession>A0ABN7V2M5</accession>
<dbReference type="Proteomes" id="UP000789901">
    <property type="component" value="Unassembled WGS sequence"/>
</dbReference>
<evidence type="ECO:0000313" key="2">
    <source>
        <dbReference type="Proteomes" id="UP000789901"/>
    </source>
</evidence>
<dbReference type="EMBL" id="CAJVQB010008321">
    <property type="protein sequence ID" value="CAG8717234.1"/>
    <property type="molecule type" value="Genomic_DNA"/>
</dbReference>
<sequence>MAYIQINNFEQIIQINATNSNEACIEEIISNVEFDDIDNNIEQFEEESIMQTIANFDNFNTNDQITYNKTMIESSIQAIIIIM</sequence>
<evidence type="ECO:0000313" key="1">
    <source>
        <dbReference type="EMBL" id="CAG8717234.1"/>
    </source>
</evidence>
<name>A0ABN7V2M5_GIGMA</name>
<keyword evidence="2" id="KW-1185">Reference proteome</keyword>
<comment type="caution">
    <text evidence="1">The sequence shown here is derived from an EMBL/GenBank/DDBJ whole genome shotgun (WGS) entry which is preliminary data.</text>
</comment>
<proteinExistence type="predicted"/>
<protein>
    <submittedName>
        <fullName evidence="1">20181_t:CDS:1</fullName>
    </submittedName>
</protein>
<gene>
    <name evidence="1" type="ORF">GMARGA_LOCUS13228</name>
</gene>
<reference evidence="1 2" key="1">
    <citation type="submission" date="2021-06" db="EMBL/GenBank/DDBJ databases">
        <authorList>
            <person name="Kallberg Y."/>
            <person name="Tangrot J."/>
            <person name="Rosling A."/>
        </authorList>
    </citation>
    <scope>NUCLEOTIDE SEQUENCE [LARGE SCALE GENOMIC DNA]</scope>
    <source>
        <strain evidence="1 2">120-4 pot B 10/14</strain>
    </source>
</reference>